<evidence type="ECO:0000256" key="1">
    <source>
        <dbReference type="ARBA" id="ARBA00022676"/>
    </source>
</evidence>
<dbReference type="InterPro" id="IPR051199">
    <property type="entry name" value="LPS_LOS_Heptosyltrfase"/>
</dbReference>
<keyword evidence="2" id="KW-0808">Transferase</keyword>
<sequence length="379" mass="40908">MARLKTILQRFREGLRAADSVPGIVAAKKIEGDDRGRFTVLVVKIDHLGDLVTAIPALNLLRSAWINADITLLCAASLVDFAQSLQVVDRVVGASALLVEGRTTLVNEPAVLALRQATYDVAIDLRHDGDTREILHGFSARFMVGYASGRSTSRLDIELPELEKSARRRSAQGLTNRARLSILIEAAIASIRVPGDKPEALAMAGDHAKSGRRIAIAPSARSPIKMWRTERWIALCRRLIERGFEVVLVGDAKDRETCSAIAAAVPGASLVNRAGEMTLLEAVNAITDSTLFVGLDTGLAHVAASGGSPAVVLFSGHADHDVWAPDGPNVSVLRNDVPCAPCHATRMAQCLFDHRCMDLPLEFVWQVTSEKLNSAEVHR</sequence>
<dbReference type="CDD" id="cd03789">
    <property type="entry name" value="GT9_LPS_heptosyltransferase"/>
    <property type="match status" value="1"/>
</dbReference>
<proteinExistence type="predicted"/>
<keyword evidence="4" id="KW-1185">Reference proteome</keyword>
<name>A0ABV2QT88_9HYPH</name>
<evidence type="ECO:0000313" key="4">
    <source>
        <dbReference type="Proteomes" id="UP001549321"/>
    </source>
</evidence>
<dbReference type="Pfam" id="PF01075">
    <property type="entry name" value="Glyco_transf_9"/>
    <property type="match status" value="1"/>
</dbReference>
<dbReference type="InterPro" id="IPR002201">
    <property type="entry name" value="Glyco_trans_9"/>
</dbReference>
<protein>
    <submittedName>
        <fullName evidence="3">ADP-heptose:LPS heptosyltransferase</fullName>
    </submittedName>
</protein>
<keyword evidence="1" id="KW-0328">Glycosyltransferase</keyword>
<dbReference type="Proteomes" id="UP001549321">
    <property type="component" value="Unassembled WGS sequence"/>
</dbReference>
<evidence type="ECO:0000256" key="2">
    <source>
        <dbReference type="ARBA" id="ARBA00022679"/>
    </source>
</evidence>
<dbReference type="PANTHER" id="PTHR30160">
    <property type="entry name" value="TETRAACYLDISACCHARIDE 4'-KINASE-RELATED"/>
    <property type="match status" value="1"/>
</dbReference>
<dbReference type="SUPFAM" id="SSF53756">
    <property type="entry name" value="UDP-Glycosyltransferase/glycogen phosphorylase"/>
    <property type="match status" value="1"/>
</dbReference>
<gene>
    <name evidence="3" type="ORF">ABIE08_000152</name>
</gene>
<accession>A0ABV2QT88</accession>
<dbReference type="Gene3D" id="3.40.50.2000">
    <property type="entry name" value="Glycogen Phosphorylase B"/>
    <property type="match status" value="2"/>
</dbReference>
<dbReference type="RefSeq" id="WP_354548008.1">
    <property type="nucleotide sequence ID" value="NZ_JBEPSM010000001.1"/>
</dbReference>
<dbReference type="EMBL" id="JBEPSM010000001">
    <property type="protein sequence ID" value="MET4632239.1"/>
    <property type="molecule type" value="Genomic_DNA"/>
</dbReference>
<reference evidence="3 4" key="1">
    <citation type="submission" date="2024-06" db="EMBL/GenBank/DDBJ databases">
        <title>Sorghum-associated microbial communities from plants grown in Nebraska, USA.</title>
        <authorList>
            <person name="Schachtman D."/>
        </authorList>
    </citation>
    <scope>NUCLEOTIDE SEQUENCE [LARGE SCALE GENOMIC DNA]</scope>
    <source>
        <strain evidence="3 4">3207</strain>
    </source>
</reference>
<comment type="caution">
    <text evidence="3">The sequence shown here is derived from an EMBL/GenBank/DDBJ whole genome shotgun (WGS) entry which is preliminary data.</text>
</comment>
<organism evidence="3 4">
    <name type="scientific">Kaistia defluvii</name>
    <dbReference type="NCBI Taxonomy" id="410841"/>
    <lineage>
        <taxon>Bacteria</taxon>
        <taxon>Pseudomonadati</taxon>
        <taxon>Pseudomonadota</taxon>
        <taxon>Alphaproteobacteria</taxon>
        <taxon>Hyphomicrobiales</taxon>
        <taxon>Kaistiaceae</taxon>
        <taxon>Kaistia</taxon>
    </lineage>
</organism>
<evidence type="ECO:0000313" key="3">
    <source>
        <dbReference type="EMBL" id="MET4632239.1"/>
    </source>
</evidence>
<dbReference type="PANTHER" id="PTHR30160:SF1">
    <property type="entry name" value="LIPOPOLYSACCHARIDE 1,2-N-ACETYLGLUCOSAMINETRANSFERASE-RELATED"/>
    <property type="match status" value="1"/>
</dbReference>